<keyword evidence="2" id="KW-1185">Reference proteome</keyword>
<dbReference type="OrthoDB" id="3044295at2759"/>
<proteinExistence type="predicted"/>
<evidence type="ECO:0000313" key="2">
    <source>
        <dbReference type="Proteomes" id="UP000807353"/>
    </source>
</evidence>
<comment type="caution">
    <text evidence="1">The sequence shown here is derived from an EMBL/GenBank/DDBJ whole genome shotgun (WGS) entry which is preliminary data.</text>
</comment>
<name>A0A9P5XV18_9AGAR</name>
<gene>
    <name evidence="1" type="ORF">BDZ94DRAFT_1273475</name>
</gene>
<sequence length="63" mass="7195">MEDFIHHGLECCWAVCEAKEHYQWLKESVVCAKCGIPFIAFFDAHIVVAPPDIHLGERKRGVN</sequence>
<accession>A0A9P5XV18</accession>
<reference evidence="1" key="1">
    <citation type="submission" date="2020-11" db="EMBL/GenBank/DDBJ databases">
        <authorList>
            <consortium name="DOE Joint Genome Institute"/>
            <person name="Ahrendt S."/>
            <person name="Riley R."/>
            <person name="Andreopoulos W."/>
            <person name="Labutti K."/>
            <person name="Pangilinan J."/>
            <person name="Ruiz-Duenas F.J."/>
            <person name="Barrasa J.M."/>
            <person name="Sanchez-Garcia M."/>
            <person name="Camarero S."/>
            <person name="Miyauchi S."/>
            <person name="Serrano A."/>
            <person name="Linde D."/>
            <person name="Babiker R."/>
            <person name="Drula E."/>
            <person name="Ayuso-Fernandez I."/>
            <person name="Pacheco R."/>
            <person name="Padilla G."/>
            <person name="Ferreira P."/>
            <person name="Barriuso J."/>
            <person name="Kellner H."/>
            <person name="Castanera R."/>
            <person name="Alfaro M."/>
            <person name="Ramirez L."/>
            <person name="Pisabarro A.G."/>
            <person name="Kuo A."/>
            <person name="Tritt A."/>
            <person name="Lipzen A."/>
            <person name="He G."/>
            <person name="Yan M."/>
            <person name="Ng V."/>
            <person name="Cullen D."/>
            <person name="Martin F."/>
            <person name="Rosso M.-N."/>
            <person name="Henrissat B."/>
            <person name="Hibbett D."/>
            <person name="Martinez A.T."/>
            <person name="Grigoriev I.V."/>
        </authorList>
    </citation>
    <scope>NUCLEOTIDE SEQUENCE</scope>
    <source>
        <strain evidence="1">CBS 247.69</strain>
    </source>
</reference>
<dbReference type="Proteomes" id="UP000807353">
    <property type="component" value="Unassembled WGS sequence"/>
</dbReference>
<organism evidence="1 2">
    <name type="scientific">Collybia nuda</name>
    <dbReference type="NCBI Taxonomy" id="64659"/>
    <lineage>
        <taxon>Eukaryota</taxon>
        <taxon>Fungi</taxon>
        <taxon>Dikarya</taxon>
        <taxon>Basidiomycota</taxon>
        <taxon>Agaricomycotina</taxon>
        <taxon>Agaricomycetes</taxon>
        <taxon>Agaricomycetidae</taxon>
        <taxon>Agaricales</taxon>
        <taxon>Tricholomatineae</taxon>
        <taxon>Clitocybaceae</taxon>
        <taxon>Collybia</taxon>
    </lineage>
</organism>
<protein>
    <submittedName>
        <fullName evidence="1">Uncharacterized protein</fullName>
    </submittedName>
</protein>
<evidence type="ECO:0000313" key="1">
    <source>
        <dbReference type="EMBL" id="KAF9457350.1"/>
    </source>
</evidence>
<dbReference type="AlphaFoldDB" id="A0A9P5XV18"/>
<dbReference type="EMBL" id="MU150375">
    <property type="protein sequence ID" value="KAF9457350.1"/>
    <property type="molecule type" value="Genomic_DNA"/>
</dbReference>